<dbReference type="AlphaFoldDB" id="A0A9N8HA69"/>
<dbReference type="EMBL" id="CAICTM010000281">
    <property type="protein sequence ID" value="CAB9506876.1"/>
    <property type="molecule type" value="Genomic_DNA"/>
</dbReference>
<feature type="signal peptide" evidence="2">
    <location>
        <begin position="1"/>
        <end position="22"/>
    </location>
</feature>
<feature type="region of interest" description="Disordered" evidence="1">
    <location>
        <begin position="26"/>
        <end position="285"/>
    </location>
</feature>
<feature type="compositionally biased region" description="Pro residues" evidence="1">
    <location>
        <begin position="251"/>
        <end position="264"/>
    </location>
</feature>
<evidence type="ECO:0000313" key="4">
    <source>
        <dbReference type="Proteomes" id="UP001153069"/>
    </source>
</evidence>
<evidence type="ECO:0000256" key="2">
    <source>
        <dbReference type="SAM" id="SignalP"/>
    </source>
</evidence>
<comment type="caution">
    <text evidence="3">The sequence shown here is derived from an EMBL/GenBank/DDBJ whole genome shotgun (WGS) entry which is preliminary data.</text>
</comment>
<accession>A0A9N8HA69</accession>
<keyword evidence="4" id="KW-1185">Reference proteome</keyword>
<organism evidence="3 4">
    <name type="scientific">Seminavis robusta</name>
    <dbReference type="NCBI Taxonomy" id="568900"/>
    <lineage>
        <taxon>Eukaryota</taxon>
        <taxon>Sar</taxon>
        <taxon>Stramenopiles</taxon>
        <taxon>Ochrophyta</taxon>
        <taxon>Bacillariophyta</taxon>
        <taxon>Bacillariophyceae</taxon>
        <taxon>Bacillariophycidae</taxon>
        <taxon>Naviculales</taxon>
        <taxon>Naviculaceae</taxon>
        <taxon>Seminavis</taxon>
    </lineage>
</organism>
<feature type="compositionally biased region" description="Low complexity" evidence="1">
    <location>
        <begin position="228"/>
        <end position="250"/>
    </location>
</feature>
<feature type="chain" id="PRO_5040231688" evidence="2">
    <location>
        <begin position="23"/>
        <end position="285"/>
    </location>
</feature>
<sequence>MRMNRIRLVSLLLLSSVALALSASMSMPDQKNGSTKGDRTRRITNQNRNKQKMYKGNVRGETRSKLAEGEPKLDYSRDHSAKHYASGTRKSQPNSMEDGYATWPKPAKDSGRSNQYTRSSKSEKKESSTQSTLKSYVHMSKKSRRKSMKMSMIDSAHGYGPQSFQSSSGDEFAHPSYFLSEDEALKPTSAPAKVTTRPPSPLPSSVPPIPLSTPSPTLEPSPFPTVRPTAKAPLPTATPKPTAQPTTTKPTPIPSPFRQPIPPPDSDESANQSPHPRSHPDNSAT</sequence>
<proteinExistence type="predicted"/>
<feature type="compositionally biased region" description="Basic and acidic residues" evidence="1">
    <location>
        <begin position="58"/>
        <end position="81"/>
    </location>
</feature>
<reference evidence="3" key="1">
    <citation type="submission" date="2020-06" db="EMBL/GenBank/DDBJ databases">
        <authorList>
            <consortium name="Plant Systems Biology data submission"/>
        </authorList>
    </citation>
    <scope>NUCLEOTIDE SEQUENCE</scope>
    <source>
        <strain evidence="3">D6</strain>
    </source>
</reference>
<feature type="compositionally biased region" description="Polar residues" evidence="1">
    <location>
        <begin position="269"/>
        <end position="285"/>
    </location>
</feature>
<feature type="compositionally biased region" description="Basic residues" evidence="1">
    <location>
        <begin position="139"/>
        <end position="148"/>
    </location>
</feature>
<evidence type="ECO:0000313" key="3">
    <source>
        <dbReference type="EMBL" id="CAB9506876.1"/>
    </source>
</evidence>
<dbReference type="Proteomes" id="UP001153069">
    <property type="component" value="Unassembled WGS sequence"/>
</dbReference>
<gene>
    <name evidence="3" type="ORF">SEMRO_282_G107570.1</name>
</gene>
<evidence type="ECO:0000256" key="1">
    <source>
        <dbReference type="SAM" id="MobiDB-lite"/>
    </source>
</evidence>
<keyword evidence="2" id="KW-0732">Signal</keyword>
<protein>
    <submittedName>
        <fullName evidence="3">Uncharacterized protein</fullName>
    </submittedName>
</protein>
<feature type="compositionally biased region" description="Pro residues" evidence="1">
    <location>
        <begin position="198"/>
        <end position="225"/>
    </location>
</feature>
<name>A0A9N8HA69_9STRA</name>